<keyword evidence="3 7" id="KW-0547">Nucleotide-binding</keyword>
<dbReference type="NCBIfam" id="TIGR00457">
    <property type="entry name" value="asnS"/>
    <property type="match status" value="1"/>
</dbReference>
<dbReference type="Pfam" id="PF01336">
    <property type="entry name" value="tRNA_anti-codon"/>
    <property type="match status" value="1"/>
</dbReference>
<proteinExistence type="inferred from homology"/>
<feature type="domain" description="Aminoacyl-transfer RNA synthetases class-II family profile" evidence="8">
    <location>
        <begin position="132"/>
        <end position="455"/>
    </location>
</feature>
<comment type="similarity">
    <text evidence="1 7">Belongs to the class-II aminoacyl-tRNA synthetase family.</text>
</comment>
<dbReference type="PANTHER" id="PTHR22594">
    <property type="entry name" value="ASPARTYL/LYSYL-TRNA SYNTHETASE"/>
    <property type="match status" value="1"/>
</dbReference>
<dbReference type="InterPro" id="IPR006195">
    <property type="entry name" value="aa-tRNA-synth_II"/>
</dbReference>
<protein>
    <recommendedName>
        <fullName evidence="7">Asparagine--tRNA ligase</fullName>
        <ecNumber evidence="7">6.1.1.22</ecNumber>
    </recommendedName>
    <alternativeName>
        <fullName evidence="7">Asparaginyl-tRNA synthetase</fullName>
        <shortName evidence="7">AsnRS</shortName>
    </alternativeName>
</protein>
<dbReference type="CDD" id="cd00776">
    <property type="entry name" value="AsxRS_core"/>
    <property type="match status" value="1"/>
</dbReference>
<comment type="caution">
    <text evidence="9">The sequence shown here is derived from an EMBL/GenBank/DDBJ whole genome shotgun (WGS) entry which is preliminary data.</text>
</comment>
<comment type="subunit">
    <text evidence="7">Homodimer.</text>
</comment>
<keyword evidence="6 7" id="KW-0030">Aminoacyl-tRNA synthetase</keyword>
<evidence type="ECO:0000313" key="10">
    <source>
        <dbReference type="Proteomes" id="UP001196301"/>
    </source>
</evidence>
<dbReference type="InterPro" id="IPR004365">
    <property type="entry name" value="NA-bd_OB_tRNA"/>
</dbReference>
<sequence>MQKEFIEIKQLYRNKEQYIDKTVRVAGWIRTSRMSKNFGFIELNDGSFFKNMQIVIDEKLENFKEVGKLPISTSLLIEGTLVATQNAKQPVEIQATKIVVEGESDNSYPLQKKRHTVEYLRTIAHLRPRSNLFSAAFRVRSVAAYAIHKFFQDRNFVYAHSPIITGSDCEGAGEMFRITTLDLNNIPKTEEGKIDYSQDFFGKEANLTVSGQLNAEIMALAFRNVYTFGPTFRAENSYTGRHASEFWMIEPEIAFADLEDNMELAEDMIKYIINYVLENCPEEMEFFNSFVDKGLLERLHKIVNSEFTRITYTKAIELLLESGQKFEYPVEWGCDLQTEHERYITEQIFNAPVFVTDYPKEIKAFYMRMNEDGKTVRAMDLLVPGVGEIIGGSQREERYDVLMDRIKECGLNEEDYWWYLELRKYGTATHSGFGLGFERIIMYLTGISNIRDVIPFPRTPKNAEF</sequence>
<accession>A0ABS6E0G0</accession>
<dbReference type="NCBIfam" id="NF003037">
    <property type="entry name" value="PRK03932.1"/>
    <property type="match status" value="1"/>
</dbReference>
<comment type="catalytic activity">
    <reaction evidence="7">
        <text>tRNA(Asn) + L-asparagine + ATP = L-asparaginyl-tRNA(Asn) + AMP + diphosphate + H(+)</text>
        <dbReference type="Rhea" id="RHEA:11180"/>
        <dbReference type="Rhea" id="RHEA-COMP:9659"/>
        <dbReference type="Rhea" id="RHEA-COMP:9674"/>
        <dbReference type="ChEBI" id="CHEBI:15378"/>
        <dbReference type="ChEBI" id="CHEBI:30616"/>
        <dbReference type="ChEBI" id="CHEBI:33019"/>
        <dbReference type="ChEBI" id="CHEBI:58048"/>
        <dbReference type="ChEBI" id="CHEBI:78442"/>
        <dbReference type="ChEBI" id="CHEBI:78515"/>
        <dbReference type="ChEBI" id="CHEBI:456215"/>
        <dbReference type="EC" id="6.1.1.22"/>
    </reaction>
</comment>
<dbReference type="PANTHER" id="PTHR22594:SF34">
    <property type="entry name" value="ASPARAGINE--TRNA LIGASE, MITOCHONDRIAL-RELATED"/>
    <property type="match status" value="1"/>
</dbReference>
<evidence type="ECO:0000259" key="8">
    <source>
        <dbReference type="PROSITE" id="PS50862"/>
    </source>
</evidence>
<keyword evidence="5 7" id="KW-0648">Protein biosynthesis</keyword>
<dbReference type="PROSITE" id="PS50862">
    <property type="entry name" value="AA_TRNA_LIGASE_II"/>
    <property type="match status" value="1"/>
</dbReference>
<evidence type="ECO:0000256" key="2">
    <source>
        <dbReference type="ARBA" id="ARBA00022598"/>
    </source>
</evidence>
<keyword evidence="10" id="KW-1185">Reference proteome</keyword>
<evidence type="ECO:0000256" key="5">
    <source>
        <dbReference type="ARBA" id="ARBA00022917"/>
    </source>
</evidence>
<dbReference type="HAMAP" id="MF_00534">
    <property type="entry name" value="Asn_tRNA_synth"/>
    <property type="match status" value="1"/>
</dbReference>
<reference evidence="9 10" key="1">
    <citation type="submission" date="2021-06" db="EMBL/GenBank/DDBJ databases">
        <authorList>
            <person name="Sun Q."/>
            <person name="Li D."/>
        </authorList>
    </citation>
    <scope>NUCLEOTIDE SEQUENCE [LARGE SCALE GENOMIC DNA]</scope>
    <source>
        <strain evidence="9 10">N19</strain>
    </source>
</reference>
<dbReference type="InterPro" id="IPR004364">
    <property type="entry name" value="Aa-tRNA-synt_II"/>
</dbReference>
<comment type="subcellular location">
    <subcellularLocation>
        <location evidence="7">Cytoplasm</location>
    </subcellularLocation>
</comment>
<keyword evidence="2 7" id="KW-0436">Ligase</keyword>
<keyword evidence="7" id="KW-0963">Cytoplasm</keyword>
<evidence type="ECO:0000256" key="4">
    <source>
        <dbReference type="ARBA" id="ARBA00022840"/>
    </source>
</evidence>
<dbReference type="CDD" id="cd04318">
    <property type="entry name" value="EcAsnRS_like_N"/>
    <property type="match status" value="1"/>
</dbReference>
<evidence type="ECO:0000256" key="7">
    <source>
        <dbReference type="HAMAP-Rule" id="MF_00534"/>
    </source>
</evidence>
<evidence type="ECO:0000256" key="1">
    <source>
        <dbReference type="ARBA" id="ARBA00008226"/>
    </source>
</evidence>
<dbReference type="RefSeq" id="WP_216571409.1">
    <property type="nucleotide sequence ID" value="NZ_JAHLOQ010000039.1"/>
</dbReference>
<dbReference type="EMBL" id="JAHLOQ010000039">
    <property type="protein sequence ID" value="MBU5337128.1"/>
    <property type="molecule type" value="Genomic_DNA"/>
</dbReference>
<evidence type="ECO:0000256" key="3">
    <source>
        <dbReference type="ARBA" id="ARBA00022741"/>
    </source>
</evidence>
<dbReference type="Proteomes" id="UP001196301">
    <property type="component" value="Unassembled WGS sequence"/>
</dbReference>
<dbReference type="Pfam" id="PF00152">
    <property type="entry name" value="tRNA-synt_2"/>
    <property type="match status" value="1"/>
</dbReference>
<dbReference type="EC" id="6.1.1.22" evidence="7"/>
<gene>
    <name evidence="7 9" type="primary">asnS</name>
    <name evidence="9" type="ORF">KQI20_11810</name>
</gene>
<keyword evidence="4 7" id="KW-0067">ATP-binding</keyword>
<evidence type="ECO:0000313" key="9">
    <source>
        <dbReference type="EMBL" id="MBU5337128.1"/>
    </source>
</evidence>
<name>A0ABS6E0G0_9FIRM</name>
<evidence type="ECO:0000256" key="6">
    <source>
        <dbReference type="ARBA" id="ARBA00023146"/>
    </source>
</evidence>
<organism evidence="9 10">
    <name type="scientific">Intestinibacter bartlettii</name>
    <dbReference type="NCBI Taxonomy" id="261299"/>
    <lineage>
        <taxon>Bacteria</taxon>
        <taxon>Bacillati</taxon>
        <taxon>Bacillota</taxon>
        <taxon>Clostridia</taxon>
        <taxon>Peptostreptococcales</taxon>
        <taxon>Peptostreptococcaceae</taxon>
        <taxon>Intestinibacter</taxon>
    </lineage>
</organism>
<dbReference type="InterPro" id="IPR004522">
    <property type="entry name" value="Asn-tRNA-ligase"/>
</dbReference>
<dbReference type="GO" id="GO:0004816">
    <property type="term" value="F:asparagine-tRNA ligase activity"/>
    <property type="evidence" value="ECO:0007669"/>
    <property type="project" value="UniProtKB-EC"/>
</dbReference>